<proteinExistence type="predicted"/>
<keyword evidence="2" id="KW-0812">Transmembrane</keyword>
<dbReference type="Proteomes" id="UP001158576">
    <property type="component" value="Chromosome 2"/>
</dbReference>
<evidence type="ECO:0000256" key="1">
    <source>
        <dbReference type="SAM" id="MobiDB-lite"/>
    </source>
</evidence>
<keyword evidence="4" id="KW-1185">Reference proteome</keyword>
<protein>
    <submittedName>
        <fullName evidence="3">Oidioi.mRNA.OKI2018_I69.chr2.g7688.t1.cds</fullName>
    </submittedName>
</protein>
<name>A0ABN7T7H3_OIKDI</name>
<organism evidence="3 4">
    <name type="scientific">Oikopleura dioica</name>
    <name type="common">Tunicate</name>
    <dbReference type="NCBI Taxonomy" id="34765"/>
    <lineage>
        <taxon>Eukaryota</taxon>
        <taxon>Metazoa</taxon>
        <taxon>Chordata</taxon>
        <taxon>Tunicata</taxon>
        <taxon>Appendicularia</taxon>
        <taxon>Copelata</taxon>
        <taxon>Oikopleuridae</taxon>
        <taxon>Oikopleura</taxon>
    </lineage>
</organism>
<keyword evidence="2" id="KW-1133">Transmembrane helix</keyword>
<sequence length="234" mass="25541">MTEEQPKKSAAQIRAEKRRQRILGRGAAGAAQISGDRIAPGLDFPQPGNDKAGVGNEEFEKQIEKIMANAPNNGGKRNLTTSQNPLRGSNDLPRKNAGPPPLNPIAKVFLCLLLNMGCYFLRVNYGYALGTSAVILATLHFLGFNSIFAPPAMINMLSGLLRTAALGAYFFYSMFEYIFLHGFSVCLIHLVAAKLNGIDAVFSDPAESILKNPAEKYQEPIETIDEDYSNPTDF</sequence>
<dbReference type="EMBL" id="OU015567">
    <property type="protein sequence ID" value="CAG5113598.1"/>
    <property type="molecule type" value="Genomic_DNA"/>
</dbReference>
<evidence type="ECO:0000256" key="2">
    <source>
        <dbReference type="SAM" id="Phobius"/>
    </source>
</evidence>
<evidence type="ECO:0000313" key="3">
    <source>
        <dbReference type="EMBL" id="CAG5113598.1"/>
    </source>
</evidence>
<keyword evidence="2" id="KW-0472">Membrane</keyword>
<gene>
    <name evidence="3" type="ORF">OKIOD_LOCUS16453</name>
</gene>
<accession>A0ABN7T7H3</accession>
<feature type="transmembrane region" description="Helical" evidence="2">
    <location>
        <begin position="128"/>
        <end position="149"/>
    </location>
</feature>
<feature type="transmembrane region" description="Helical" evidence="2">
    <location>
        <begin position="169"/>
        <end position="192"/>
    </location>
</feature>
<reference evidence="3 4" key="1">
    <citation type="submission" date="2021-04" db="EMBL/GenBank/DDBJ databases">
        <authorList>
            <person name="Bliznina A."/>
        </authorList>
    </citation>
    <scope>NUCLEOTIDE SEQUENCE [LARGE SCALE GENOMIC DNA]</scope>
</reference>
<feature type="region of interest" description="Disordered" evidence="1">
    <location>
        <begin position="70"/>
        <end position="98"/>
    </location>
</feature>
<evidence type="ECO:0000313" key="4">
    <source>
        <dbReference type="Proteomes" id="UP001158576"/>
    </source>
</evidence>
<feature type="region of interest" description="Disordered" evidence="1">
    <location>
        <begin position="1"/>
        <end position="55"/>
    </location>
</feature>
<feature type="compositionally biased region" description="Polar residues" evidence="1">
    <location>
        <begin position="78"/>
        <end position="87"/>
    </location>
</feature>